<accession>A0ABQ5QKX0</accession>
<dbReference type="Pfam" id="PF11645">
    <property type="entry name" value="PDDEXK_5"/>
    <property type="match status" value="1"/>
</dbReference>
<evidence type="ECO:0000313" key="2">
    <source>
        <dbReference type="EMBL" id="GLH95320.1"/>
    </source>
</evidence>
<evidence type="ECO:0000313" key="3">
    <source>
        <dbReference type="Proteomes" id="UP001144280"/>
    </source>
</evidence>
<evidence type="ECO:0000259" key="1">
    <source>
        <dbReference type="Pfam" id="PF11645"/>
    </source>
</evidence>
<reference evidence="2" key="1">
    <citation type="submission" date="2022-12" db="EMBL/GenBank/DDBJ databases">
        <title>New Phytohabitans aurantiacus sp. RD004123 nov., an actinomycete isolated from soil.</title>
        <authorList>
            <person name="Triningsih D.W."/>
            <person name="Harunari E."/>
            <person name="Igarashi Y."/>
        </authorList>
    </citation>
    <scope>NUCLEOTIDE SEQUENCE</scope>
    <source>
        <strain evidence="2">RD004123</strain>
    </source>
</reference>
<keyword evidence="3" id="KW-1185">Reference proteome</keyword>
<name>A0ABQ5QKX0_9ACTN</name>
<dbReference type="EMBL" id="BSDI01000002">
    <property type="protein sequence ID" value="GLH95320.1"/>
    <property type="molecule type" value="Genomic_DNA"/>
</dbReference>
<sequence>MPFGHQPKPGSSSGLSIAARWFLDRGYNVSVPLEPAPYDLITESDRGLMRVQVKTTSKVGRNGRCVVRIARKLYDPTVPKNALGSYRMVPYEATDVDLFFVITAAGPIYLVPIESVTGSISLVLDEKYRAFAVDG</sequence>
<dbReference type="InterPro" id="IPR021671">
    <property type="entry name" value="PD(D/E)XK_Endonuc"/>
</dbReference>
<dbReference type="Proteomes" id="UP001144280">
    <property type="component" value="Unassembled WGS sequence"/>
</dbReference>
<feature type="domain" description="PD(D/E)XK endonuclease" evidence="1">
    <location>
        <begin position="20"/>
        <end position="126"/>
    </location>
</feature>
<dbReference type="Gene3D" id="3.40.1350.10">
    <property type="match status" value="1"/>
</dbReference>
<protein>
    <recommendedName>
        <fullName evidence="1">PD(D/E)XK endonuclease domain-containing protein</fullName>
    </recommendedName>
</protein>
<proteinExistence type="predicted"/>
<organism evidence="2 3">
    <name type="scientific">Phytohabitans aurantiacus</name>
    <dbReference type="NCBI Taxonomy" id="3016789"/>
    <lineage>
        <taxon>Bacteria</taxon>
        <taxon>Bacillati</taxon>
        <taxon>Actinomycetota</taxon>
        <taxon>Actinomycetes</taxon>
        <taxon>Micromonosporales</taxon>
        <taxon>Micromonosporaceae</taxon>
    </lineage>
</organism>
<dbReference type="InterPro" id="IPR011856">
    <property type="entry name" value="tRNA_endonuc-like_dom_sf"/>
</dbReference>
<comment type="caution">
    <text evidence="2">The sequence shown here is derived from an EMBL/GenBank/DDBJ whole genome shotgun (WGS) entry which is preliminary data.</text>
</comment>
<gene>
    <name evidence="2" type="ORF">Pa4123_05920</name>
</gene>